<protein>
    <submittedName>
        <fullName evidence="2">Uncharacterized protein</fullName>
    </submittedName>
</protein>
<name>A0A3E0K8Q0_9BACI</name>
<evidence type="ECO:0000256" key="1">
    <source>
        <dbReference type="SAM" id="MobiDB-lite"/>
    </source>
</evidence>
<reference evidence="2 3" key="1">
    <citation type="submission" date="2018-03" db="EMBL/GenBank/DDBJ databases">
        <authorList>
            <person name="Keele B.F."/>
        </authorList>
    </citation>
    <scope>NUCLEOTIDE SEQUENCE [LARGE SCALE GENOMIC DNA]</scope>
    <source>
        <strain evidence="2">ZCTH4_d</strain>
    </source>
</reference>
<sequence length="74" mass="7969">MDGKNGKAGLCRDGAEERPPRQRTGQANLAGGKTLEEPDICPRKGGSRRGEGVRRIDGMKNMSSDPSVKDPDLF</sequence>
<proteinExistence type="predicted"/>
<feature type="compositionally biased region" description="Basic and acidic residues" evidence="1">
    <location>
        <begin position="34"/>
        <end position="58"/>
    </location>
</feature>
<gene>
    <name evidence="2" type="ORF">C6P37_00360</name>
</gene>
<evidence type="ECO:0000313" key="2">
    <source>
        <dbReference type="EMBL" id="REJ31541.1"/>
    </source>
</evidence>
<accession>A0A3E0K8Q0</accession>
<organism evidence="2 3">
    <name type="scientific">Caldibacillus debilis</name>
    <dbReference type="NCBI Taxonomy" id="301148"/>
    <lineage>
        <taxon>Bacteria</taxon>
        <taxon>Bacillati</taxon>
        <taxon>Bacillota</taxon>
        <taxon>Bacilli</taxon>
        <taxon>Bacillales</taxon>
        <taxon>Bacillaceae</taxon>
        <taxon>Caldibacillus</taxon>
    </lineage>
</organism>
<feature type="region of interest" description="Disordered" evidence="1">
    <location>
        <begin position="1"/>
        <end position="74"/>
    </location>
</feature>
<evidence type="ECO:0000313" key="3">
    <source>
        <dbReference type="Proteomes" id="UP000257014"/>
    </source>
</evidence>
<dbReference type="Proteomes" id="UP000257014">
    <property type="component" value="Unassembled WGS sequence"/>
</dbReference>
<comment type="caution">
    <text evidence="2">The sequence shown here is derived from an EMBL/GenBank/DDBJ whole genome shotgun (WGS) entry which is preliminary data.</text>
</comment>
<dbReference type="EMBL" id="QEWE01000003">
    <property type="protein sequence ID" value="REJ31541.1"/>
    <property type="molecule type" value="Genomic_DNA"/>
</dbReference>
<dbReference type="AlphaFoldDB" id="A0A3E0K8Q0"/>